<keyword evidence="5" id="KW-1185">Reference proteome</keyword>
<sequence>MAIYFYSTREEPYGCFSNFSSHGFKVDGKWWPTSEHYFQAQKFAGTEHELVILKAQTPKMAAEFGRDRRRPLRSDWEEVKDEIMLQAVLHKFKTHIALKELLLATGDEEIIEDAPGDYYWGIGRDGSGRNQLGITLMQVRSLLRQSDTDK</sequence>
<evidence type="ECO:0000313" key="4">
    <source>
        <dbReference type="EMBL" id="GCE30843.1"/>
    </source>
</evidence>
<dbReference type="InterPro" id="IPR012816">
    <property type="entry name" value="NADAR"/>
</dbReference>
<organism evidence="4 5">
    <name type="scientific">Dictyobacter alpinus</name>
    <dbReference type="NCBI Taxonomy" id="2014873"/>
    <lineage>
        <taxon>Bacteria</taxon>
        <taxon>Bacillati</taxon>
        <taxon>Chloroflexota</taxon>
        <taxon>Ktedonobacteria</taxon>
        <taxon>Ktedonobacterales</taxon>
        <taxon>Dictyobacteraceae</taxon>
        <taxon>Dictyobacter</taxon>
    </lineage>
</organism>
<dbReference type="InterPro" id="IPR037238">
    <property type="entry name" value="YbiA-like_sf"/>
</dbReference>
<protein>
    <recommendedName>
        <fullName evidence="3">NADAR domain-containing protein</fullName>
    </recommendedName>
</protein>
<dbReference type="SUPFAM" id="SSF143990">
    <property type="entry name" value="YbiA-like"/>
    <property type="match status" value="1"/>
</dbReference>
<comment type="catalytic activity">
    <reaction evidence="2">
        <text>2,5-diamino-6-hydroxy-4-(5-phosphoribosylamino)-pyrimidine + H2O = 2,5,6-triamino-4-hydroxypyrimidine + D-ribose 5-phosphate</text>
        <dbReference type="Rhea" id="RHEA:23436"/>
        <dbReference type="ChEBI" id="CHEBI:15377"/>
        <dbReference type="ChEBI" id="CHEBI:58614"/>
        <dbReference type="ChEBI" id="CHEBI:78346"/>
        <dbReference type="ChEBI" id="CHEBI:137796"/>
    </reaction>
</comment>
<evidence type="ECO:0000256" key="2">
    <source>
        <dbReference type="ARBA" id="ARBA00000751"/>
    </source>
</evidence>
<evidence type="ECO:0000313" key="5">
    <source>
        <dbReference type="Proteomes" id="UP000287171"/>
    </source>
</evidence>
<dbReference type="RefSeq" id="WP_126630880.1">
    <property type="nucleotide sequence ID" value="NZ_BIFT01000002.1"/>
</dbReference>
<evidence type="ECO:0000256" key="1">
    <source>
        <dbReference type="ARBA" id="ARBA00000022"/>
    </source>
</evidence>
<dbReference type="Proteomes" id="UP000287171">
    <property type="component" value="Unassembled WGS sequence"/>
</dbReference>
<evidence type="ECO:0000259" key="3">
    <source>
        <dbReference type="Pfam" id="PF08719"/>
    </source>
</evidence>
<name>A0A402BHI7_9CHLR</name>
<dbReference type="OrthoDB" id="67297at2"/>
<dbReference type="CDD" id="cd15457">
    <property type="entry name" value="NADAR"/>
    <property type="match status" value="1"/>
</dbReference>
<dbReference type="NCBIfam" id="TIGR02464">
    <property type="entry name" value="ribofla_fusion"/>
    <property type="match status" value="1"/>
</dbReference>
<comment type="caution">
    <text evidence="4">The sequence shown here is derived from an EMBL/GenBank/DDBJ whole genome shotgun (WGS) entry which is preliminary data.</text>
</comment>
<gene>
    <name evidence="4" type="ORF">KDA_63270</name>
</gene>
<proteinExistence type="predicted"/>
<accession>A0A402BHI7</accession>
<feature type="domain" description="NADAR" evidence="3">
    <location>
        <begin position="4"/>
        <end position="144"/>
    </location>
</feature>
<dbReference type="Gene3D" id="1.10.357.40">
    <property type="entry name" value="YbiA-like"/>
    <property type="match status" value="1"/>
</dbReference>
<dbReference type="Pfam" id="PF08719">
    <property type="entry name" value="NADAR"/>
    <property type="match status" value="1"/>
</dbReference>
<reference evidence="5" key="1">
    <citation type="submission" date="2018-12" db="EMBL/GenBank/DDBJ databases">
        <title>Tengunoibacter tsumagoiensis gen. nov., sp. nov., Dictyobacter kobayashii sp. nov., D. alpinus sp. nov., and D. joshuensis sp. nov. and description of Dictyobacteraceae fam. nov. within the order Ktedonobacterales isolated from Tengu-no-mugimeshi.</title>
        <authorList>
            <person name="Wang C.M."/>
            <person name="Zheng Y."/>
            <person name="Sakai Y."/>
            <person name="Toyoda A."/>
            <person name="Minakuchi Y."/>
            <person name="Abe K."/>
            <person name="Yokota A."/>
            <person name="Yabe S."/>
        </authorList>
    </citation>
    <scope>NUCLEOTIDE SEQUENCE [LARGE SCALE GENOMIC DNA]</scope>
    <source>
        <strain evidence="5">Uno16</strain>
    </source>
</reference>
<dbReference type="AlphaFoldDB" id="A0A402BHI7"/>
<dbReference type="EMBL" id="BIFT01000002">
    <property type="protein sequence ID" value="GCE30843.1"/>
    <property type="molecule type" value="Genomic_DNA"/>
</dbReference>
<comment type="catalytic activity">
    <reaction evidence="1">
        <text>5-amino-6-(5-phospho-D-ribosylamino)uracil + H2O = 5,6-diaminouracil + D-ribose 5-phosphate</text>
        <dbReference type="Rhea" id="RHEA:55020"/>
        <dbReference type="ChEBI" id="CHEBI:15377"/>
        <dbReference type="ChEBI" id="CHEBI:46252"/>
        <dbReference type="ChEBI" id="CHEBI:58453"/>
        <dbReference type="ChEBI" id="CHEBI:78346"/>
    </reaction>
</comment>